<sequence length="52" mass="6034">MPINQGARAAYTFHYINTILGDYSIHKLLVYPCFFVSVIKTEQCDVLNQHIF</sequence>
<dbReference type="EMBL" id="GBXM01060909">
    <property type="protein sequence ID" value="JAH47668.1"/>
    <property type="molecule type" value="Transcribed_RNA"/>
</dbReference>
<evidence type="ECO:0000313" key="1">
    <source>
        <dbReference type="EMBL" id="JAH47668.1"/>
    </source>
</evidence>
<reference evidence="1" key="2">
    <citation type="journal article" date="2015" name="Fish Shellfish Immunol.">
        <title>Early steps in the European eel (Anguilla anguilla)-Vibrio vulnificus interaction in the gills: Role of the RtxA13 toxin.</title>
        <authorList>
            <person name="Callol A."/>
            <person name="Pajuelo D."/>
            <person name="Ebbesson L."/>
            <person name="Teles M."/>
            <person name="MacKenzie S."/>
            <person name="Amaro C."/>
        </authorList>
    </citation>
    <scope>NUCLEOTIDE SEQUENCE</scope>
</reference>
<name>A0A0E9T4U3_ANGAN</name>
<dbReference type="AlphaFoldDB" id="A0A0E9T4U3"/>
<reference evidence="1" key="1">
    <citation type="submission" date="2014-11" db="EMBL/GenBank/DDBJ databases">
        <authorList>
            <person name="Amaro Gonzalez C."/>
        </authorList>
    </citation>
    <scope>NUCLEOTIDE SEQUENCE</scope>
</reference>
<organism evidence="1">
    <name type="scientific">Anguilla anguilla</name>
    <name type="common">European freshwater eel</name>
    <name type="synonym">Muraena anguilla</name>
    <dbReference type="NCBI Taxonomy" id="7936"/>
    <lineage>
        <taxon>Eukaryota</taxon>
        <taxon>Metazoa</taxon>
        <taxon>Chordata</taxon>
        <taxon>Craniata</taxon>
        <taxon>Vertebrata</taxon>
        <taxon>Euteleostomi</taxon>
        <taxon>Actinopterygii</taxon>
        <taxon>Neopterygii</taxon>
        <taxon>Teleostei</taxon>
        <taxon>Anguilliformes</taxon>
        <taxon>Anguillidae</taxon>
        <taxon>Anguilla</taxon>
    </lineage>
</organism>
<accession>A0A0E9T4U3</accession>
<protein>
    <submittedName>
        <fullName evidence="1">Uncharacterized protein</fullName>
    </submittedName>
</protein>
<proteinExistence type="predicted"/>